<sequence length="454" mass="49961">MTANMLDLPHLIEWHEGMLLTPQHFQQFAGRSELLTQFMFASGVPFRWGVIDLKIDQAALSGGILRILNIEAVMPDGLLALGGSERGADLEFDLQKAEGTPARIYLTVPRETGLYERTDYSRYEGFVAKDEAASDEVSGAEQTPIPRIRARLRLTSGESGLSGMTALPLIEFAIEGTVCKQTDYIAPVLRMKPGSALSNLCAPVRRTVREKATELASKLPPDARNSDFAGMQQLQWLVSALPQVEVLLESDQAHPHALYLAFCSMAGSVAFLSNARVPPIFHPYDHDDLRGSFDEVLAFIRLALSEGLIDNWIGQPFKKRAEGGTRPGDQYFEIQPTLEKAFGAEADFSSPYLALMLKGPADVMTEWGESCLLAGEDAISDLELSRSRGATCERVDSLGDLVPAPGSVLFQVKNEGKWITPRKKLVLKPAKQEARMPDVATLFIRKRSQTNKGR</sequence>
<gene>
    <name evidence="1" type="ORF">HNQ77_001564</name>
</gene>
<dbReference type="RefSeq" id="WP_156185855.1">
    <property type="nucleotide sequence ID" value="NZ_JACHEK010000003.1"/>
</dbReference>
<dbReference type="PANTHER" id="PTHR35566:SF1">
    <property type="entry name" value="TYPE VI SECRETION SYSTEM BASEPLATE COMPONENT TSSK1"/>
    <property type="match status" value="1"/>
</dbReference>
<dbReference type="NCBIfam" id="TIGR03353">
    <property type="entry name" value="VI_chp_4"/>
    <property type="match status" value="1"/>
</dbReference>
<dbReference type="PANTHER" id="PTHR35566">
    <property type="entry name" value="BLR3599 PROTEIN"/>
    <property type="match status" value="1"/>
</dbReference>
<dbReference type="AlphaFoldDB" id="A0A841JT04"/>
<protein>
    <submittedName>
        <fullName evidence="1">Type VI secretion system protein ImpJ</fullName>
    </submittedName>
</protein>
<proteinExistence type="predicted"/>
<accession>A0A841JT04</accession>
<evidence type="ECO:0000313" key="1">
    <source>
        <dbReference type="EMBL" id="MBB6143615.1"/>
    </source>
</evidence>
<dbReference type="Pfam" id="PF05936">
    <property type="entry name" value="T6SS_VasE"/>
    <property type="match status" value="1"/>
</dbReference>
<name>A0A841JT04_9BACT</name>
<reference evidence="1 2" key="1">
    <citation type="submission" date="2020-08" db="EMBL/GenBank/DDBJ databases">
        <title>Genomic Encyclopedia of Type Strains, Phase IV (KMG-IV): sequencing the most valuable type-strain genomes for metagenomic binning, comparative biology and taxonomic classification.</title>
        <authorList>
            <person name="Goeker M."/>
        </authorList>
    </citation>
    <scope>NUCLEOTIDE SEQUENCE [LARGE SCALE GENOMIC DNA]</scope>
    <source>
        <strain evidence="1 2">DSM 103733</strain>
    </source>
</reference>
<keyword evidence="2" id="KW-1185">Reference proteome</keyword>
<organism evidence="1 2">
    <name type="scientific">Silvibacterium bohemicum</name>
    <dbReference type="NCBI Taxonomy" id="1577686"/>
    <lineage>
        <taxon>Bacteria</taxon>
        <taxon>Pseudomonadati</taxon>
        <taxon>Acidobacteriota</taxon>
        <taxon>Terriglobia</taxon>
        <taxon>Terriglobales</taxon>
        <taxon>Acidobacteriaceae</taxon>
        <taxon>Silvibacterium</taxon>
    </lineage>
</organism>
<comment type="caution">
    <text evidence="1">The sequence shown here is derived from an EMBL/GenBank/DDBJ whole genome shotgun (WGS) entry which is preliminary data.</text>
</comment>
<evidence type="ECO:0000313" key="2">
    <source>
        <dbReference type="Proteomes" id="UP000538666"/>
    </source>
</evidence>
<dbReference type="OrthoDB" id="9775333at2"/>
<dbReference type="InterPro" id="IPR010263">
    <property type="entry name" value="T6SS_TssK"/>
</dbReference>
<dbReference type="Proteomes" id="UP000538666">
    <property type="component" value="Unassembled WGS sequence"/>
</dbReference>
<dbReference type="EMBL" id="JACHEK010000003">
    <property type="protein sequence ID" value="MBB6143615.1"/>
    <property type="molecule type" value="Genomic_DNA"/>
</dbReference>